<evidence type="ECO:0000313" key="1">
    <source>
        <dbReference type="EMBL" id="CAD6202307.1"/>
    </source>
</evidence>
<comment type="caution">
    <text evidence="1">The sequence shown here is derived from an EMBL/GenBank/DDBJ whole genome shotgun (WGS) entry which is preliminary data.</text>
</comment>
<keyword evidence="2" id="KW-1185">Reference proteome</keyword>
<proteinExistence type="predicted"/>
<name>A0A811M7T2_9POAL</name>
<sequence>MEVLLAQSDVDDVDEQDLDGCSPHIAAAKMGNVEAFHASYLLAPTYVKLSNKPGETAMGLAQQSKKRDLFEQFMLEFALQKGMPGGFYALHCASRRCDTAAAPHLASMICRNIYYSALQHFK</sequence>
<accession>A0A811M7T2</accession>
<dbReference type="InterPro" id="IPR036770">
    <property type="entry name" value="Ankyrin_rpt-contain_sf"/>
</dbReference>
<dbReference type="EMBL" id="CAJGYO010000001">
    <property type="protein sequence ID" value="CAD6202307.1"/>
    <property type="molecule type" value="Genomic_DNA"/>
</dbReference>
<dbReference type="AlphaFoldDB" id="A0A811M7T2"/>
<evidence type="ECO:0000313" key="2">
    <source>
        <dbReference type="Proteomes" id="UP000604825"/>
    </source>
</evidence>
<dbReference type="OrthoDB" id="194358at2759"/>
<dbReference type="Proteomes" id="UP000604825">
    <property type="component" value="Unassembled WGS sequence"/>
</dbReference>
<reference evidence="1" key="1">
    <citation type="submission" date="2020-10" db="EMBL/GenBank/DDBJ databases">
        <authorList>
            <person name="Han B."/>
            <person name="Lu T."/>
            <person name="Zhao Q."/>
            <person name="Huang X."/>
            <person name="Zhao Y."/>
        </authorList>
    </citation>
    <scope>NUCLEOTIDE SEQUENCE</scope>
</reference>
<gene>
    <name evidence="1" type="ORF">NCGR_LOCUS596</name>
</gene>
<protein>
    <submittedName>
        <fullName evidence="1">Uncharacterized protein</fullName>
    </submittedName>
</protein>
<dbReference type="Gene3D" id="1.25.40.20">
    <property type="entry name" value="Ankyrin repeat-containing domain"/>
    <property type="match status" value="1"/>
</dbReference>
<dbReference type="SUPFAM" id="SSF48403">
    <property type="entry name" value="Ankyrin repeat"/>
    <property type="match status" value="1"/>
</dbReference>
<organism evidence="1 2">
    <name type="scientific">Miscanthus lutarioriparius</name>
    <dbReference type="NCBI Taxonomy" id="422564"/>
    <lineage>
        <taxon>Eukaryota</taxon>
        <taxon>Viridiplantae</taxon>
        <taxon>Streptophyta</taxon>
        <taxon>Embryophyta</taxon>
        <taxon>Tracheophyta</taxon>
        <taxon>Spermatophyta</taxon>
        <taxon>Magnoliopsida</taxon>
        <taxon>Liliopsida</taxon>
        <taxon>Poales</taxon>
        <taxon>Poaceae</taxon>
        <taxon>PACMAD clade</taxon>
        <taxon>Panicoideae</taxon>
        <taxon>Andropogonodae</taxon>
        <taxon>Andropogoneae</taxon>
        <taxon>Saccharinae</taxon>
        <taxon>Miscanthus</taxon>
    </lineage>
</organism>